<proteinExistence type="predicted"/>
<feature type="region of interest" description="Disordered" evidence="1">
    <location>
        <begin position="1"/>
        <end position="22"/>
    </location>
</feature>
<gene>
    <name evidence="2" type="ORF">AMR76_14570</name>
</gene>
<sequence>MKRDSIGLALQPTTQVAAPPNGNAKYEKAPALLLRLSIGSVKRDSIGLALQPTTQDAAPPNGNAKYEKAPALLMRL</sequence>
<reference evidence="2 3" key="1">
    <citation type="submission" date="2015-08" db="EMBL/GenBank/DDBJ databases">
        <title>Antibacterial properties of a collection of Vibrionaceae strains.</title>
        <authorList>
            <person name="Giubergia S."/>
        </authorList>
    </citation>
    <scope>NUCLEOTIDE SEQUENCE [LARGE SCALE GENOMIC DNA]</scope>
    <source>
        <strain evidence="2 3">S0821</strain>
    </source>
</reference>
<name>A0A0Q2XXC2_VIBFU</name>
<keyword evidence="3" id="KW-1185">Reference proteome</keyword>
<comment type="caution">
    <text evidence="2">The sequence shown here is derived from an EMBL/GenBank/DDBJ whole genome shotgun (WGS) entry which is preliminary data.</text>
</comment>
<dbReference type="Proteomes" id="UP000051221">
    <property type="component" value="Unassembled WGS sequence"/>
</dbReference>
<protein>
    <submittedName>
        <fullName evidence="2">Uncharacterized protein</fullName>
    </submittedName>
</protein>
<evidence type="ECO:0000313" key="3">
    <source>
        <dbReference type="Proteomes" id="UP000051221"/>
    </source>
</evidence>
<organism evidence="2 3">
    <name type="scientific">Vibrio furnissii</name>
    <dbReference type="NCBI Taxonomy" id="29494"/>
    <lineage>
        <taxon>Bacteria</taxon>
        <taxon>Pseudomonadati</taxon>
        <taxon>Pseudomonadota</taxon>
        <taxon>Gammaproteobacteria</taxon>
        <taxon>Vibrionales</taxon>
        <taxon>Vibrionaceae</taxon>
        <taxon>Vibrio</taxon>
    </lineage>
</organism>
<dbReference type="EMBL" id="LKHS01000013">
    <property type="protein sequence ID" value="KQH85124.1"/>
    <property type="molecule type" value="Genomic_DNA"/>
</dbReference>
<dbReference type="InParanoid" id="A0A0Q2XXC2"/>
<evidence type="ECO:0000313" key="2">
    <source>
        <dbReference type="EMBL" id="KQH85124.1"/>
    </source>
</evidence>
<dbReference type="AlphaFoldDB" id="A0A0Q2XXC2"/>
<accession>A0A0Q2XXC2</accession>
<evidence type="ECO:0000256" key="1">
    <source>
        <dbReference type="SAM" id="MobiDB-lite"/>
    </source>
</evidence>